<gene>
    <name evidence="2" type="ORF">HNAJ_LOCUS6502</name>
</gene>
<keyword evidence="3" id="KW-1185">Reference proteome</keyword>
<reference evidence="2 3" key="1">
    <citation type="submission" date="2018-11" db="EMBL/GenBank/DDBJ databases">
        <authorList>
            <consortium name="Pathogen Informatics"/>
        </authorList>
    </citation>
    <scope>NUCLEOTIDE SEQUENCE [LARGE SCALE GENOMIC DNA]</scope>
</reference>
<organism evidence="2 3">
    <name type="scientific">Rodentolepis nana</name>
    <name type="common">Dwarf tapeworm</name>
    <name type="synonym">Hymenolepis nana</name>
    <dbReference type="NCBI Taxonomy" id="102285"/>
    <lineage>
        <taxon>Eukaryota</taxon>
        <taxon>Metazoa</taxon>
        <taxon>Spiralia</taxon>
        <taxon>Lophotrochozoa</taxon>
        <taxon>Platyhelminthes</taxon>
        <taxon>Cestoda</taxon>
        <taxon>Eucestoda</taxon>
        <taxon>Cyclophyllidea</taxon>
        <taxon>Hymenolepididae</taxon>
        <taxon>Rodentolepis</taxon>
    </lineage>
</organism>
<feature type="region of interest" description="Disordered" evidence="1">
    <location>
        <begin position="1"/>
        <end position="102"/>
    </location>
</feature>
<evidence type="ECO:0000256" key="1">
    <source>
        <dbReference type="SAM" id="MobiDB-lite"/>
    </source>
</evidence>
<feature type="compositionally biased region" description="Polar residues" evidence="1">
    <location>
        <begin position="10"/>
        <end position="32"/>
    </location>
</feature>
<evidence type="ECO:0000313" key="2">
    <source>
        <dbReference type="EMBL" id="VDO02362.1"/>
    </source>
</evidence>
<protein>
    <submittedName>
        <fullName evidence="2">Uncharacterized protein</fullName>
    </submittedName>
</protein>
<dbReference type="AlphaFoldDB" id="A0A3P7V9G0"/>
<feature type="compositionally biased region" description="Polar residues" evidence="1">
    <location>
        <begin position="60"/>
        <end position="102"/>
    </location>
</feature>
<evidence type="ECO:0000313" key="3">
    <source>
        <dbReference type="Proteomes" id="UP000278807"/>
    </source>
</evidence>
<proteinExistence type="predicted"/>
<name>A0A3P7V9G0_RODNA</name>
<dbReference type="Proteomes" id="UP000278807">
    <property type="component" value="Unassembled WGS sequence"/>
</dbReference>
<sequence>MYGPVDPTGSGASAQIQGPPTPGTLVSPTSPNAWFHATPQLMCPPHPTSITDAFNFAPPRSQTPSAQSPIFPPSNSQFKASGSSSNVESTTVHSQIRSTSNK</sequence>
<dbReference type="EMBL" id="UZAE01007255">
    <property type="protein sequence ID" value="VDO02362.1"/>
    <property type="molecule type" value="Genomic_DNA"/>
</dbReference>
<accession>A0A3P7V9G0</accession>